<feature type="compositionally biased region" description="Low complexity" evidence="2">
    <location>
        <begin position="60"/>
        <end position="70"/>
    </location>
</feature>
<sequence length="824" mass="90512">MSSSLSGAPSFGSSSRKKGINSSTDWDSQMQSLLDAPVPKSVKDNNKKKNASKKKGGVGASSSAGDLLGLEDSADVNAGGADISLEESMGSKSSLGKSGKYGVDELSKMTGDDASSFDLDEMLPSGPSSAPKPAPTPAPTPASRPNLSSLTTPKTTNESSGYKPTMGSERRARRSSAINTSSGFGGSSNSVTRRHSSATMSSFDAGKLSALSRIHEANKSNLPSDSDSDSDDDSGVGSRGSKNPGSRGVSPRTTPGNLGVRGNASFEKQVNQLRAEKEALIRAHATEIAEIKAGSRRSVKEASSASDDIARLKGELEDTRSKLITQEEKRIKLEGELAARDLKATEERTLAQAQFNETSAESRRKYDNDSRALAESHQRAIAELKRSHIEEIASVRQRGADAQLLESLSSQIKQTAGTLKILENQMITSKMASEAGRESQMEARERLLGEMEKNAKESMERSESQAARLQGSIGSIEDVMRALRNQNIEERERLKGEHKRLESLQESLMTERKMFLEANQEERSKIADRWAAFEVEKRKMEEDLSIRREEIDRGRATLGRERAEFSRLQAEASRAAEAQVEDMGMEEKRLGEARQMLIRDVSVFEQRQEAAKAEIMNAEQTRLDLDKVRAKLDEDSLRFQDMQEELHRLAQQVHEKGAEAESKMEQAERIRMEGLAAQKQALAAKQSLDVEKLRIAEERRKADDERVAIAHEKMALLREQTNNRQLNMKLNSAVSVSKTEGGRMAWAKVGGVGSFGGGSGINADPRNVEGYNREFLAGLRKQVDELRVGEMRVGGEVSEWAQKEDDFMNRVRRMENREGRDGAL</sequence>
<protein>
    <submittedName>
        <fullName evidence="3">Uncharacterized protein</fullName>
    </submittedName>
</protein>
<name>A0A9W7GK45_9STRA</name>
<evidence type="ECO:0000313" key="4">
    <source>
        <dbReference type="Proteomes" id="UP001165065"/>
    </source>
</evidence>
<gene>
    <name evidence="3" type="ORF">TrCOL_g401</name>
</gene>
<feature type="compositionally biased region" description="Basic and acidic residues" evidence="2">
    <location>
        <begin position="102"/>
        <end position="111"/>
    </location>
</feature>
<feature type="compositionally biased region" description="Low complexity" evidence="2">
    <location>
        <begin position="1"/>
        <end position="14"/>
    </location>
</feature>
<feature type="compositionally biased region" description="Low complexity" evidence="2">
    <location>
        <begin position="86"/>
        <end position="100"/>
    </location>
</feature>
<organism evidence="3 4">
    <name type="scientific">Triparma columacea</name>
    <dbReference type="NCBI Taxonomy" id="722753"/>
    <lineage>
        <taxon>Eukaryota</taxon>
        <taxon>Sar</taxon>
        <taxon>Stramenopiles</taxon>
        <taxon>Ochrophyta</taxon>
        <taxon>Bolidophyceae</taxon>
        <taxon>Parmales</taxon>
        <taxon>Triparmaceae</taxon>
        <taxon>Triparma</taxon>
    </lineage>
</organism>
<feature type="region of interest" description="Disordered" evidence="2">
    <location>
        <begin position="287"/>
        <end position="307"/>
    </location>
</feature>
<evidence type="ECO:0000256" key="1">
    <source>
        <dbReference type="SAM" id="Coils"/>
    </source>
</evidence>
<dbReference type="AlphaFoldDB" id="A0A9W7GK45"/>
<feature type="coiled-coil region" evidence="1">
    <location>
        <begin position="601"/>
        <end position="670"/>
    </location>
</feature>
<proteinExistence type="predicted"/>
<feature type="compositionally biased region" description="Pro residues" evidence="2">
    <location>
        <begin position="130"/>
        <end position="142"/>
    </location>
</feature>
<dbReference type="EMBL" id="BRYA01000295">
    <property type="protein sequence ID" value="GMI46369.1"/>
    <property type="molecule type" value="Genomic_DNA"/>
</dbReference>
<dbReference type="OrthoDB" id="196047at2759"/>
<dbReference type="Proteomes" id="UP001165065">
    <property type="component" value="Unassembled WGS sequence"/>
</dbReference>
<feature type="coiled-coil region" evidence="1">
    <location>
        <begin position="452"/>
        <end position="511"/>
    </location>
</feature>
<evidence type="ECO:0000256" key="2">
    <source>
        <dbReference type="SAM" id="MobiDB-lite"/>
    </source>
</evidence>
<feature type="region of interest" description="Disordered" evidence="2">
    <location>
        <begin position="1"/>
        <end position="201"/>
    </location>
</feature>
<feature type="compositionally biased region" description="Polar residues" evidence="2">
    <location>
        <begin position="20"/>
        <end position="32"/>
    </location>
</feature>
<feature type="region of interest" description="Disordered" evidence="2">
    <location>
        <begin position="214"/>
        <end position="265"/>
    </location>
</feature>
<feature type="compositionally biased region" description="Polar residues" evidence="2">
    <location>
        <begin position="146"/>
        <end position="162"/>
    </location>
</feature>
<accession>A0A9W7GK45</accession>
<reference evidence="4" key="1">
    <citation type="journal article" date="2023" name="Commun. Biol.">
        <title>Genome analysis of Parmales, the sister group of diatoms, reveals the evolutionary specialization of diatoms from phago-mixotrophs to photoautotrophs.</title>
        <authorList>
            <person name="Ban H."/>
            <person name="Sato S."/>
            <person name="Yoshikawa S."/>
            <person name="Yamada K."/>
            <person name="Nakamura Y."/>
            <person name="Ichinomiya M."/>
            <person name="Sato N."/>
            <person name="Blanc-Mathieu R."/>
            <person name="Endo H."/>
            <person name="Kuwata A."/>
            <person name="Ogata H."/>
        </authorList>
    </citation>
    <scope>NUCLEOTIDE SEQUENCE [LARGE SCALE GENOMIC DNA]</scope>
</reference>
<comment type="caution">
    <text evidence="3">The sequence shown here is derived from an EMBL/GenBank/DDBJ whole genome shotgun (WGS) entry which is preliminary data.</text>
</comment>
<keyword evidence="1" id="KW-0175">Coiled coil</keyword>
<evidence type="ECO:0000313" key="3">
    <source>
        <dbReference type="EMBL" id="GMI46369.1"/>
    </source>
</evidence>
<keyword evidence="4" id="KW-1185">Reference proteome</keyword>